<dbReference type="SUPFAM" id="SSF82171">
    <property type="entry name" value="DPP6 N-terminal domain-like"/>
    <property type="match status" value="1"/>
</dbReference>
<dbReference type="Gene3D" id="2.120.10.30">
    <property type="entry name" value="TolB, C-terminal domain"/>
    <property type="match status" value="2"/>
</dbReference>
<name>A0A1H7M466_9SPHN</name>
<dbReference type="PANTHER" id="PTHR42776">
    <property type="entry name" value="SERINE PEPTIDASE S9 FAMILY MEMBER"/>
    <property type="match status" value="1"/>
</dbReference>
<accession>A0A1H7M466</accession>
<dbReference type="InterPro" id="IPR001375">
    <property type="entry name" value="Peptidase_S9_cat"/>
</dbReference>
<dbReference type="Pfam" id="PF00930">
    <property type="entry name" value="DPPIV_N"/>
    <property type="match status" value="1"/>
</dbReference>
<dbReference type="Gene3D" id="3.40.50.1820">
    <property type="entry name" value="alpha/beta hydrolase"/>
    <property type="match status" value="1"/>
</dbReference>
<evidence type="ECO:0000256" key="2">
    <source>
        <dbReference type="ARBA" id="ARBA00022825"/>
    </source>
</evidence>
<gene>
    <name evidence="5" type="ORF">SAMN05216382_1379</name>
</gene>
<dbReference type="EMBL" id="FNZZ01000002">
    <property type="protein sequence ID" value="SEL06046.1"/>
    <property type="molecule type" value="Genomic_DNA"/>
</dbReference>
<dbReference type="GO" id="GO:0006508">
    <property type="term" value="P:proteolysis"/>
    <property type="evidence" value="ECO:0007669"/>
    <property type="project" value="InterPro"/>
</dbReference>
<evidence type="ECO:0000259" key="3">
    <source>
        <dbReference type="Pfam" id="PF00326"/>
    </source>
</evidence>
<protein>
    <submittedName>
        <fullName evidence="5">Dipeptidyl aminopeptidase/acylaminoacyl peptidase</fullName>
    </submittedName>
</protein>
<feature type="domain" description="Peptidase S9 prolyl oligopeptidase catalytic" evidence="3">
    <location>
        <begin position="542"/>
        <end position="751"/>
    </location>
</feature>
<reference evidence="6" key="1">
    <citation type="submission" date="2016-10" db="EMBL/GenBank/DDBJ databases">
        <authorList>
            <person name="Varghese N."/>
            <person name="Submissions S."/>
        </authorList>
    </citation>
    <scope>NUCLEOTIDE SEQUENCE [LARGE SCALE GENOMIC DNA]</scope>
    <source>
        <strain evidence="6">JS21-1</strain>
    </source>
</reference>
<dbReference type="GO" id="GO:0004177">
    <property type="term" value="F:aminopeptidase activity"/>
    <property type="evidence" value="ECO:0007669"/>
    <property type="project" value="UniProtKB-KW"/>
</dbReference>
<dbReference type="InterPro" id="IPR011659">
    <property type="entry name" value="WD40"/>
</dbReference>
<evidence type="ECO:0000259" key="4">
    <source>
        <dbReference type="Pfam" id="PF00930"/>
    </source>
</evidence>
<dbReference type="PANTHER" id="PTHR42776:SF27">
    <property type="entry name" value="DIPEPTIDYL PEPTIDASE FAMILY MEMBER 6"/>
    <property type="match status" value="1"/>
</dbReference>
<dbReference type="Pfam" id="PF00326">
    <property type="entry name" value="Peptidase_S9"/>
    <property type="match status" value="1"/>
</dbReference>
<sequence>MADGGGAGARQRLIVAHFFGRDGAAQQVPAVSSPLFVSTALALTLLQQAAGFVPLARGRGSGMFAPSRPRSPPLRTILLALATTTFAALAPAAAQDRPVPAADAANRAFTGNDLFGLQMASDPQISPDGRTIVYVRRSGDVMTDRMRSSLWLVDIGTGKQTPFAASGSSPRWSPDGTRIAYAASDGDNSQLFVRWLSNDASARITSLPGDPGALAWSPDGRRLAFTATVMGDGAKLGRAPDKPEGAKWAEPLQVIDRITYRADGPGYIKPGRDHVFVVAADGGAARQLTFGGYDDAGPLSWSADGSRILFSGIRGKDADRRVMDSNLYAVDANTGTLMQLTTRDGPDASPRFSPDGSRVAWLGFDDHRRAYENSELYVGDRSAAGARSLTRALDRSIEDVQWAGNTLYASYDDHGLRKIARVGDNGGVTVLADNLKGGGLDRPYTGGDFSVSRGGVVAYTGGDGSAPADIWVVSSGKPRRLTDLNATMLEAKALAPIRKLAVTAPDGRAIDAWIATPPGWRPGTRVPLILEIHGGPQSAYSPSFATDMQLYAADGYAVLWTNPRGSTSYGAEFANLIDKNYPSADYDDLMAAVDAAIADGTADPNNLFVTGGSGGGVLTAWIVGKNNRFKAAATQKPVINWISEALTMDATLFTSRYWFNKLPWEDPMDYWRHSPLSLVGNVKTPTLVVVGSEDYRTPVSEAEQYYAALQIRGVPTALVKVPGASHGGFTARPSQSAAKASAILAWFDRYRGTGTPGQAAVAAPPVPATSTR</sequence>
<keyword evidence="2" id="KW-0720">Serine protease</keyword>
<dbReference type="SUPFAM" id="SSF53474">
    <property type="entry name" value="alpha/beta-Hydrolases"/>
    <property type="match status" value="1"/>
</dbReference>
<evidence type="ECO:0000313" key="5">
    <source>
        <dbReference type="EMBL" id="SEL06046.1"/>
    </source>
</evidence>
<dbReference type="Pfam" id="PF07676">
    <property type="entry name" value="PD40"/>
    <property type="match status" value="3"/>
</dbReference>
<dbReference type="InterPro" id="IPR011042">
    <property type="entry name" value="6-blade_b-propeller_TolB-like"/>
</dbReference>
<keyword evidence="5" id="KW-0645">Protease</keyword>
<dbReference type="AlphaFoldDB" id="A0A1H7M466"/>
<dbReference type="STRING" id="1855283.SAMN05216382_1379"/>
<evidence type="ECO:0000256" key="1">
    <source>
        <dbReference type="ARBA" id="ARBA00022801"/>
    </source>
</evidence>
<dbReference type="InterPro" id="IPR029058">
    <property type="entry name" value="AB_hydrolase_fold"/>
</dbReference>
<keyword evidence="5" id="KW-0031">Aminopeptidase</keyword>
<dbReference type="Proteomes" id="UP000199214">
    <property type="component" value="Unassembled WGS sequence"/>
</dbReference>
<dbReference type="GO" id="GO:0004252">
    <property type="term" value="F:serine-type endopeptidase activity"/>
    <property type="evidence" value="ECO:0007669"/>
    <property type="project" value="TreeGrafter"/>
</dbReference>
<evidence type="ECO:0000313" key="6">
    <source>
        <dbReference type="Proteomes" id="UP000199214"/>
    </source>
</evidence>
<keyword evidence="1" id="KW-0378">Hydrolase</keyword>
<keyword evidence="6" id="KW-1185">Reference proteome</keyword>
<organism evidence="5 6">
    <name type="scientific">Sphingomonas palmae</name>
    <dbReference type="NCBI Taxonomy" id="1855283"/>
    <lineage>
        <taxon>Bacteria</taxon>
        <taxon>Pseudomonadati</taxon>
        <taxon>Pseudomonadota</taxon>
        <taxon>Alphaproteobacteria</taxon>
        <taxon>Sphingomonadales</taxon>
        <taxon>Sphingomonadaceae</taxon>
        <taxon>Sphingomonas</taxon>
    </lineage>
</organism>
<dbReference type="InterPro" id="IPR002469">
    <property type="entry name" value="Peptidase_S9B_N"/>
</dbReference>
<feature type="domain" description="Dipeptidylpeptidase IV N-terminal" evidence="4">
    <location>
        <begin position="269"/>
        <end position="359"/>
    </location>
</feature>
<proteinExistence type="predicted"/>